<reference evidence="1 2" key="1">
    <citation type="submission" date="2015-01" db="EMBL/GenBank/DDBJ databases">
        <title>Evolution of Trichinella species and genotypes.</title>
        <authorList>
            <person name="Korhonen P.K."/>
            <person name="Edoardo P."/>
            <person name="Giuseppe L.R."/>
            <person name="Gasser R.B."/>
        </authorList>
    </citation>
    <scope>NUCLEOTIDE SEQUENCE [LARGE SCALE GENOMIC DNA]</scope>
    <source>
        <strain evidence="1">ISS1029</strain>
    </source>
</reference>
<dbReference type="EMBL" id="JYDP01000044">
    <property type="protein sequence ID" value="KRZ12009.1"/>
    <property type="molecule type" value="Genomic_DNA"/>
</dbReference>
<dbReference type="AlphaFoldDB" id="A0A0V1HNB2"/>
<protein>
    <submittedName>
        <fullName evidence="1">Uncharacterized protein</fullName>
    </submittedName>
</protein>
<organism evidence="1 2">
    <name type="scientific">Trichinella zimbabwensis</name>
    <dbReference type="NCBI Taxonomy" id="268475"/>
    <lineage>
        <taxon>Eukaryota</taxon>
        <taxon>Metazoa</taxon>
        <taxon>Ecdysozoa</taxon>
        <taxon>Nematoda</taxon>
        <taxon>Enoplea</taxon>
        <taxon>Dorylaimia</taxon>
        <taxon>Trichinellida</taxon>
        <taxon>Trichinellidae</taxon>
        <taxon>Trichinella</taxon>
    </lineage>
</organism>
<gene>
    <name evidence="1" type="ORF">T11_18644</name>
</gene>
<keyword evidence="2" id="KW-1185">Reference proteome</keyword>
<evidence type="ECO:0000313" key="1">
    <source>
        <dbReference type="EMBL" id="KRZ12009.1"/>
    </source>
</evidence>
<proteinExistence type="predicted"/>
<evidence type="ECO:0000313" key="2">
    <source>
        <dbReference type="Proteomes" id="UP000055024"/>
    </source>
</evidence>
<comment type="caution">
    <text evidence="1">The sequence shown here is derived from an EMBL/GenBank/DDBJ whole genome shotgun (WGS) entry which is preliminary data.</text>
</comment>
<name>A0A0V1HNB2_9BILA</name>
<accession>A0A0V1HNB2</accession>
<sequence length="80" mass="9539">MSFEFERLQFAYIGQLWKRLFLYADPLANFNIQLYNFYKDKTFSRAEEEEEAEAELLLVQSSKQRPNPLIIIYTNNTAHA</sequence>
<dbReference type="Proteomes" id="UP000055024">
    <property type="component" value="Unassembled WGS sequence"/>
</dbReference>